<keyword evidence="6" id="KW-0406">Ion transport</keyword>
<evidence type="ECO:0000256" key="4">
    <source>
        <dbReference type="ARBA" id="ARBA00022989"/>
    </source>
</evidence>
<dbReference type="InterPro" id="IPR051143">
    <property type="entry name" value="TrkH_K-transport"/>
</dbReference>
<feature type="transmembrane region" description="Helical" evidence="9">
    <location>
        <begin position="908"/>
        <end position="929"/>
    </location>
</feature>
<dbReference type="KEGG" id="cfj:CFIO01_12089"/>
<dbReference type="HOGENOM" id="CLU_271580_0_0_1"/>
<dbReference type="eggNOG" id="KOG1341">
    <property type="taxonomic scope" value="Eukaryota"/>
</dbReference>
<evidence type="ECO:0000313" key="10">
    <source>
        <dbReference type="EMBL" id="EXF76743.1"/>
    </source>
</evidence>
<evidence type="ECO:0000256" key="8">
    <source>
        <dbReference type="SAM" id="MobiDB-lite"/>
    </source>
</evidence>
<dbReference type="InterPro" id="IPR003445">
    <property type="entry name" value="Cat_transpt"/>
</dbReference>
<dbReference type="OrthoDB" id="9999863at2759"/>
<keyword evidence="5" id="KW-0560">Oxidoreductase</keyword>
<gene>
    <name evidence="10" type="ORF">CFIO01_12089</name>
</gene>
<dbReference type="PANTHER" id="PTHR31064:SF37">
    <property type="entry name" value="TRANSPORTER, PUTATIVE (EUROFUNG)-RELATED"/>
    <property type="match status" value="1"/>
</dbReference>
<dbReference type="STRING" id="1445577.A0A010RWT0"/>
<feature type="transmembrane region" description="Helical" evidence="9">
    <location>
        <begin position="935"/>
        <end position="955"/>
    </location>
</feature>
<dbReference type="GO" id="GO:0016491">
    <property type="term" value="F:oxidoreductase activity"/>
    <property type="evidence" value="ECO:0007669"/>
    <property type="project" value="UniProtKB-KW"/>
</dbReference>
<keyword evidence="7 9" id="KW-0472">Membrane</keyword>
<feature type="compositionally biased region" description="Basic and acidic residues" evidence="8">
    <location>
        <begin position="597"/>
        <end position="627"/>
    </location>
</feature>
<evidence type="ECO:0000256" key="6">
    <source>
        <dbReference type="ARBA" id="ARBA00023065"/>
    </source>
</evidence>
<keyword evidence="4 9" id="KW-1133">Transmembrane helix</keyword>
<feature type="transmembrane region" description="Helical" evidence="9">
    <location>
        <begin position="737"/>
        <end position="761"/>
    </location>
</feature>
<dbReference type="GO" id="GO:0030007">
    <property type="term" value="P:intracellular potassium ion homeostasis"/>
    <property type="evidence" value="ECO:0007669"/>
    <property type="project" value="TreeGrafter"/>
</dbReference>
<feature type="transmembrane region" description="Helical" evidence="9">
    <location>
        <begin position="1080"/>
        <end position="1099"/>
    </location>
</feature>
<evidence type="ECO:0008006" key="12">
    <source>
        <dbReference type="Google" id="ProtNLM"/>
    </source>
</evidence>
<feature type="compositionally biased region" description="Polar residues" evidence="8">
    <location>
        <begin position="636"/>
        <end position="646"/>
    </location>
</feature>
<evidence type="ECO:0000256" key="2">
    <source>
        <dbReference type="ARBA" id="ARBA00022448"/>
    </source>
</evidence>
<protein>
    <recommendedName>
        <fullName evidence="12">Potassium transport protein</fullName>
    </recommendedName>
</protein>
<feature type="transmembrane region" description="Helical" evidence="9">
    <location>
        <begin position="511"/>
        <end position="530"/>
    </location>
</feature>
<evidence type="ECO:0000256" key="3">
    <source>
        <dbReference type="ARBA" id="ARBA00022692"/>
    </source>
</evidence>
<accession>A0A010RWT0</accession>
<comment type="caution">
    <text evidence="10">The sequence shown here is derived from an EMBL/GenBank/DDBJ whole genome shotgun (WGS) entry which is preliminary data.</text>
</comment>
<feature type="transmembrane region" description="Helical" evidence="9">
    <location>
        <begin position="777"/>
        <end position="796"/>
    </location>
</feature>
<comment type="subcellular location">
    <subcellularLocation>
        <location evidence="1">Membrane</location>
        <topology evidence="1">Multi-pass membrane protein</topology>
    </subcellularLocation>
</comment>
<dbReference type="Pfam" id="PF14027">
    <property type="entry name" value="Questin_oxidase"/>
    <property type="match status" value="1"/>
</dbReference>
<feature type="transmembrane region" description="Helical" evidence="9">
    <location>
        <begin position="808"/>
        <end position="832"/>
    </location>
</feature>
<keyword evidence="2" id="KW-0813">Transport</keyword>
<feature type="region of interest" description="Disordered" evidence="8">
    <location>
        <begin position="579"/>
        <end position="697"/>
    </location>
</feature>
<evidence type="ECO:0000256" key="1">
    <source>
        <dbReference type="ARBA" id="ARBA00004141"/>
    </source>
</evidence>
<evidence type="ECO:0000256" key="5">
    <source>
        <dbReference type="ARBA" id="ARBA00023002"/>
    </source>
</evidence>
<proteinExistence type="predicted"/>
<reference evidence="10 11" key="1">
    <citation type="submission" date="2014-02" db="EMBL/GenBank/DDBJ databases">
        <title>The genome sequence of Colletotrichum fioriniae PJ7.</title>
        <authorList>
            <person name="Baroncelli R."/>
            <person name="Thon M.R."/>
        </authorList>
    </citation>
    <scope>NUCLEOTIDE SEQUENCE [LARGE SCALE GENOMIC DNA]</scope>
    <source>
        <strain evidence="10 11">PJ7</strain>
    </source>
</reference>
<dbReference type="GO" id="GO:1990573">
    <property type="term" value="P:potassium ion import across plasma membrane"/>
    <property type="evidence" value="ECO:0007669"/>
    <property type="project" value="TreeGrafter"/>
</dbReference>
<dbReference type="Proteomes" id="UP000020467">
    <property type="component" value="Unassembled WGS sequence"/>
</dbReference>
<feature type="transmembrane region" description="Helical" evidence="9">
    <location>
        <begin position="447"/>
        <end position="469"/>
    </location>
</feature>
<dbReference type="Pfam" id="PF02386">
    <property type="entry name" value="TrkH"/>
    <property type="match status" value="1"/>
</dbReference>
<feature type="compositionally biased region" description="Polar residues" evidence="8">
    <location>
        <begin position="662"/>
        <end position="671"/>
    </location>
</feature>
<evidence type="ECO:0000313" key="11">
    <source>
        <dbReference type="Proteomes" id="UP000020467"/>
    </source>
</evidence>
<evidence type="ECO:0000256" key="9">
    <source>
        <dbReference type="SAM" id="Phobius"/>
    </source>
</evidence>
<sequence length="1193" mass="133865">MTVLEVEEKMAVFVDSEHIIVDNSDLKLYCYDFEGATMSIKLEKVPPHRLSELSDPTSVKLKKLLSRNHTEHAILRDPRLILHNHVPHALGSSYLLGATDSQLQHIFDVESPHLVELDDKRITHEEITTSNWRKFLGQKPYTAAYAIFFDGEVAKYGGDWRKVVEDYVWAGPEPIINGFSGGLGHPFIHLAYAYEFDDEKVATEALSMGCTEYDPTHEILDNPPPDTSTYKTKSIKEVLDCIRADKRFDGYADSPGFVNLFTLLAKFKSEVIEHWHAWVVEDPDTQLGDCAKMAAELFMETRNNEEGMFDFYVAHILTFAHALRILLPLWSHEQKVSVMRQYGLYTMLVYIAQLRPGLDWDEEGLSKGGETPAWGTIFNNSLNSKWMTDVHFPKVVRGLKVVEETWGASGGLYQRAADVESRMSSVSSLERWLARFSGRLRRYLPPLNFITIHYAYFILVCLITSVIFWGSSDPAFSVSYTDSLFLVVSAMTEAGLNTVNLSQLTTWQQTLLFILLLLGSTIWVSIWTVLARKHVFEKRFDEIVRAERARKLSRQGSTISLGLPRLPLDLPRLQMAFSFGKSQTAPPPLGQSLKVTKTGDSEKVETRVDDERADAAEASPKDRRRPTLQDAPEGASKSTQDVTDSQAPGHITFDDAPHPNIADNQATSTGVSLPGNPNGAARPLRRPYNASEDPTNVDADARNFLKHRSASRHGQFHDLSSDERDHLGGCEYRALKVLAMLVPTYFFLWQLLACLALGAWMNNYMPDTARANGINPWWLGIFNAVSAFNNSGMSLLDANMIPFQQAPYVLITMGLLILAGNTAYPLFLRLIIWSSVRLLNLTTREDAFVDLKATLEFILKYPRRVYTNLFPSRPSWWLLFMLISLNSVDWVAFEVLNIGNSVIEKIPTGYRVLNGLFQALAVRSGGFYVVPISGLFIGLQLLYVIMMYISVYPVVITMRHSNIYEERSLGIYSDDIDTASEIDPEVADPLLPIGSRPPTLARTTSIGAASARPSVLARRLSRSGPVIEARRAFKSTFMSFHGVGVVPPKGPGLGQSGAEQGESRVSFISHQIRGQLAHDLWWLVLAVLIITIIETSKFIQDPVTFSVFNIMFEVVSAYGTVGISVGIPTDAYSFCGAWHVGSKLVLCLVMLRGRHRGLPVALDHAVRLPGRQLHRYEEEDHQIRRSRTIELER</sequence>
<dbReference type="AlphaFoldDB" id="A0A010RWT0"/>
<dbReference type="GO" id="GO:0005886">
    <property type="term" value="C:plasma membrane"/>
    <property type="evidence" value="ECO:0007669"/>
    <property type="project" value="TreeGrafter"/>
</dbReference>
<dbReference type="EMBL" id="JARH01000798">
    <property type="protein sequence ID" value="EXF76743.1"/>
    <property type="molecule type" value="Genomic_DNA"/>
</dbReference>
<keyword evidence="3 9" id="KW-0812">Transmembrane</keyword>
<name>A0A010RWT0_9PEZI</name>
<evidence type="ECO:0000256" key="7">
    <source>
        <dbReference type="ARBA" id="ARBA00023136"/>
    </source>
</evidence>
<feature type="transmembrane region" description="Helical" evidence="9">
    <location>
        <begin position="876"/>
        <end position="896"/>
    </location>
</feature>
<feature type="transmembrane region" description="Helical" evidence="9">
    <location>
        <begin position="311"/>
        <end position="330"/>
    </location>
</feature>
<dbReference type="InterPro" id="IPR025337">
    <property type="entry name" value="Questin_oxidase-like"/>
</dbReference>
<keyword evidence="11" id="KW-1185">Reference proteome</keyword>
<dbReference type="PANTHER" id="PTHR31064">
    <property type="entry name" value="POTASSIUM TRANSPORT PROTEIN DDB_G0292412-RELATED"/>
    <property type="match status" value="1"/>
</dbReference>
<dbReference type="GO" id="GO:0140107">
    <property type="term" value="F:high-affinity potassium ion transmembrane transporter activity"/>
    <property type="evidence" value="ECO:0007669"/>
    <property type="project" value="TreeGrafter"/>
</dbReference>
<organism evidence="10 11">
    <name type="scientific">Colletotrichum fioriniae PJ7</name>
    <dbReference type="NCBI Taxonomy" id="1445577"/>
    <lineage>
        <taxon>Eukaryota</taxon>
        <taxon>Fungi</taxon>
        <taxon>Dikarya</taxon>
        <taxon>Ascomycota</taxon>
        <taxon>Pezizomycotina</taxon>
        <taxon>Sordariomycetes</taxon>
        <taxon>Hypocreomycetidae</taxon>
        <taxon>Glomerellales</taxon>
        <taxon>Glomerellaceae</taxon>
        <taxon>Colletotrichum</taxon>
        <taxon>Colletotrichum acutatum species complex</taxon>
    </lineage>
</organism>